<keyword evidence="1" id="KW-0574">Periplasm</keyword>
<evidence type="ECO:0000313" key="4">
    <source>
        <dbReference type="Proteomes" id="UP000515917"/>
    </source>
</evidence>
<keyword evidence="1" id="KW-0676">Redox-active center</keyword>
<dbReference type="NCBIfam" id="NF008657">
    <property type="entry name" value="PRK11657.1"/>
    <property type="match status" value="1"/>
</dbReference>
<dbReference type="PANTHER" id="PTHR35272">
    <property type="entry name" value="THIOL:DISULFIDE INTERCHANGE PROTEIN DSBC-RELATED"/>
    <property type="match status" value="1"/>
</dbReference>
<accession>A0A7G3GB82</accession>
<feature type="chain" id="PRO_5029032108" description="Thiol:disulfide interchange protein" evidence="1">
    <location>
        <begin position="21"/>
        <end position="248"/>
    </location>
</feature>
<dbReference type="Gene3D" id="3.40.30.10">
    <property type="entry name" value="Glutaredoxin"/>
    <property type="match status" value="1"/>
</dbReference>
<reference evidence="3 4" key="1">
    <citation type="submission" date="2018-01" db="EMBL/GenBank/DDBJ databases">
        <title>Genome sequence of Iodobacter sp. strain PCH194 isolated from Indian Trans-Himalaya.</title>
        <authorList>
            <person name="Kumar V."/>
            <person name="Thakur V."/>
            <person name="Kumar S."/>
            <person name="Singh D."/>
        </authorList>
    </citation>
    <scope>NUCLEOTIDE SEQUENCE [LARGE SCALE GENOMIC DNA]</scope>
    <source>
        <strain evidence="3 4">PCH194</strain>
    </source>
</reference>
<dbReference type="CDD" id="cd03020">
    <property type="entry name" value="DsbA_DsbC_DsbG"/>
    <property type="match status" value="1"/>
</dbReference>
<dbReference type="InterPro" id="IPR033954">
    <property type="entry name" value="DiS-bond_Isoase_DsbC/G"/>
</dbReference>
<dbReference type="GO" id="GO:0042597">
    <property type="term" value="C:periplasmic space"/>
    <property type="evidence" value="ECO:0007669"/>
    <property type="project" value="UniProtKB-SubCell"/>
</dbReference>
<name>A0A7G3GB82_9NEIS</name>
<comment type="similarity">
    <text evidence="1">Belongs to the thioredoxin family. DsbC subfamily.</text>
</comment>
<feature type="domain" description="Thioredoxin-like fold" evidence="2">
    <location>
        <begin position="112"/>
        <end position="241"/>
    </location>
</feature>
<keyword evidence="1" id="KW-0732">Signal</keyword>
<dbReference type="KEGG" id="ifl:C1H71_14085"/>
<gene>
    <name evidence="3" type="ORF">C1H71_14085</name>
</gene>
<evidence type="ECO:0000259" key="2">
    <source>
        <dbReference type="Pfam" id="PF13098"/>
    </source>
</evidence>
<evidence type="ECO:0000256" key="1">
    <source>
        <dbReference type="RuleBase" id="RU364038"/>
    </source>
</evidence>
<dbReference type="SUPFAM" id="SSF54423">
    <property type="entry name" value="DsbC/DsbG N-terminal domain-like"/>
    <property type="match status" value="1"/>
</dbReference>
<evidence type="ECO:0000313" key="3">
    <source>
        <dbReference type="EMBL" id="QBC44541.1"/>
    </source>
</evidence>
<dbReference type="InterPro" id="IPR012336">
    <property type="entry name" value="Thioredoxin-like_fold"/>
</dbReference>
<dbReference type="RefSeq" id="WP_130107079.1">
    <property type="nucleotide sequence ID" value="NZ_CP025781.1"/>
</dbReference>
<feature type="signal peptide" evidence="1">
    <location>
        <begin position="1"/>
        <end position="20"/>
    </location>
</feature>
<proteinExistence type="inferred from homology"/>
<comment type="function">
    <text evidence="1">Required for disulfide bond formation in some periplasmic proteins. Acts by transferring its disulfide bond to other proteins and is reduced in the process.</text>
</comment>
<dbReference type="InterPro" id="IPR051470">
    <property type="entry name" value="Thiol:disulfide_interchange"/>
</dbReference>
<dbReference type="Gene3D" id="3.10.450.70">
    <property type="entry name" value="Disulphide bond isomerase, DsbC/G, N-terminal"/>
    <property type="match status" value="1"/>
</dbReference>
<dbReference type="InterPro" id="IPR009094">
    <property type="entry name" value="DiS-bond_isomerase_DsbC/G_N_sf"/>
</dbReference>
<dbReference type="Pfam" id="PF13098">
    <property type="entry name" value="Thioredoxin_2"/>
    <property type="match status" value="1"/>
</dbReference>
<sequence>MKVIITALISSFLIMSHAQAVSDWPAPIKALESKGMEVLDSFKALGGVTGYAALYQQQPVTVYLTADGKQAIIGSMVDSKGELLNQAHVDQLFSNKLWKQLEDSHWISDGNKNAPRIVYMFTDPNCPYCNKLWNDARPWVNAGKVQIRHIMVGIIKSDSLGKAAALMVDKAPEAALYQHEKQHASGGVKPLAQIPKEARSKLDANYQLMQRFGVFATPVTFYKDSEGKMQKAQGAPQAEMLPKIFGPR</sequence>
<protein>
    <recommendedName>
        <fullName evidence="1">Thiol:disulfide interchange protein</fullName>
    </recommendedName>
</protein>
<dbReference type="PANTHER" id="PTHR35272:SF4">
    <property type="entry name" value="THIOL:DISULFIDE INTERCHANGE PROTEIN DSBG"/>
    <property type="match status" value="1"/>
</dbReference>
<dbReference type="SUPFAM" id="SSF52833">
    <property type="entry name" value="Thioredoxin-like"/>
    <property type="match status" value="1"/>
</dbReference>
<comment type="subcellular location">
    <subcellularLocation>
        <location evidence="1">Periplasm</location>
    </subcellularLocation>
</comment>
<organism evidence="3 4">
    <name type="scientific">Iodobacter fluviatilis</name>
    <dbReference type="NCBI Taxonomy" id="537"/>
    <lineage>
        <taxon>Bacteria</taxon>
        <taxon>Pseudomonadati</taxon>
        <taxon>Pseudomonadota</taxon>
        <taxon>Betaproteobacteria</taxon>
        <taxon>Neisseriales</taxon>
        <taxon>Chitinibacteraceae</taxon>
        <taxon>Iodobacter</taxon>
    </lineage>
</organism>
<keyword evidence="4" id="KW-1185">Reference proteome</keyword>
<dbReference type="Proteomes" id="UP000515917">
    <property type="component" value="Chromosome"/>
</dbReference>
<dbReference type="EMBL" id="CP025781">
    <property type="protein sequence ID" value="QBC44541.1"/>
    <property type="molecule type" value="Genomic_DNA"/>
</dbReference>
<dbReference type="AlphaFoldDB" id="A0A7G3GB82"/>
<dbReference type="InterPro" id="IPR036249">
    <property type="entry name" value="Thioredoxin-like_sf"/>
</dbReference>